<evidence type="ECO:0000313" key="2">
    <source>
        <dbReference type="EMBL" id="EFC89487.1"/>
    </source>
</evidence>
<feature type="region of interest" description="Disordered" evidence="1">
    <location>
        <begin position="48"/>
        <end position="72"/>
    </location>
</feature>
<comment type="caution">
    <text evidence="2">The sequence shown here is derived from an EMBL/GenBank/DDBJ whole genome shotgun (WGS) entry which is preliminary data.</text>
</comment>
<name>D2ZTG7_NEIM2</name>
<sequence>MKGRLKTTVYVRMADLSETGRFLPHSICSFFSGFQPLPGLHHARSGSNNGMRLAANDPAMHTFTPPTPLPTA</sequence>
<dbReference type="EMBL" id="ACDX02000002">
    <property type="protein sequence ID" value="EFC89487.1"/>
    <property type="molecule type" value="Genomic_DNA"/>
</dbReference>
<protein>
    <submittedName>
        <fullName evidence="2">Uncharacterized protein</fullName>
    </submittedName>
</protein>
<reference evidence="2 3" key="1">
    <citation type="submission" date="2009-10" db="EMBL/GenBank/DDBJ databases">
        <authorList>
            <person name="Weinstock G."/>
            <person name="Sodergren E."/>
            <person name="Clifton S."/>
            <person name="Fulton L."/>
            <person name="Fulton B."/>
            <person name="Courtney L."/>
            <person name="Fronick C."/>
            <person name="Harrison M."/>
            <person name="Strong C."/>
            <person name="Farmer C."/>
            <person name="Delahaunty K."/>
            <person name="Markovic C."/>
            <person name="Hall O."/>
            <person name="Minx P."/>
            <person name="Tomlinson C."/>
            <person name="Mitreva M."/>
            <person name="Nelson J."/>
            <person name="Hou S."/>
            <person name="Wollam A."/>
            <person name="Pepin K.H."/>
            <person name="Johnson M."/>
            <person name="Bhonagiri V."/>
            <person name="Nash W.E."/>
            <person name="Warren W."/>
            <person name="Chinwalla A."/>
            <person name="Mardis E.R."/>
            <person name="Wilson R.K."/>
        </authorList>
    </citation>
    <scope>NUCLEOTIDE SEQUENCE [LARGE SCALE GENOMIC DNA]</scope>
    <source>
        <strain evidence="3">ATCC 25996 / DSM 4631 / NCTC 10774 / M26</strain>
    </source>
</reference>
<dbReference type="AlphaFoldDB" id="D2ZTG7"/>
<organism evidence="2 3">
    <name type="scientific">Neisseria mucosa (strain ATCC 25996 / DSM 4631 / NCTC 10774 / M26)</name>
    <dbReference type="NCBI Taxonomy" id="546266"/>
    <lineage>
        <taxon>Bacteria</taxon>
        <taxon>Pseudomonadati</taxon>
        <taxon>Pseudomonadota</taxon>
        <taxon>Betaproteobacteria</taxon>
        <taxon>Neisseriales</taxon>
        <taxon>Neisseriaceae</taxon>
        <taxon>Neisseria</taxon>
    </lineage>
</organism>
<gene>
    <name evidence="2" type="ORF">NEIMUCOT_03903</name>
</gene>
<evidence type="ECO:0000313" key="3">
    <source>
        <dbReference type="Proteomes" id="UP000003344"/>
    </source>
</evidence>
<accession>D2ZTG7</accession>
<evidence type="ECO:0000256" key="1">
    <source>
        <dbReference type="SAM" id="MobiDB-lite"/>
    </source>
</evidence>
<dbReference type="Proteomes" id="UP000003344">
    <property type="component" value="Unassembled WGS sequence"/>
</dbReference>
<proteinExistence type="predicted"/>